<dbReference type="PANTHER" id="PTHR22980">
    <property type="entry name" value="CORTISTATIN"/>
    <property type="match status" value="1"/>
</dbReference>
<dbReference type="Gene3D" id="1.10.20.10">
    <property type="entry name" value="Histone, subunit A"/>
    <property type="match status" value="1"/>
</dbReference>
<evidence type="ECO:0000256" key="1">
    <source>
        <dbReference type="ARBA" id="ARBA00006612"/>
    </source>
</evidence>
<organism evidence="6 7">
    <name type="scientific">Oryctes borbonicus</name>
    <dbReference type="NCBI Taxonomy" id="1629725"/>
    <lineage>
        <taxon>Eukaryota</taxon>
        <taxon>Metazoa</taxon>
        <taxon>Ecdysozoa</taxon>
        <taxon>Arthropoda</taxon>
        <taxon>Hexapoda</taxon>
        <taxon>Insecta</taxon>
        <taxon>Pterygota</taxon>
        <taxon>Neoptera</taxon>
        <taxon>Endopterygota</taxon>
        <taxon>Coleoptera</taxon>
        <taxon>Polyphaga</taxon>
        <taxon>Scarabaeiformia</taxon>
        <taxon>Scarabaeidae</taxon>
        <taxon>Dynastinae</taxon>
        <taxon>Oryctes</taxon>
    </lineage>
</organism>
<reference evidence="6 7" key="1">
    <citation type="submission" date="2015-09" db="EMBL/GenBank/DDBJ databases">
        <title>Draft genome of the scarab beetle Oryctes borbonicus.</title>
        <authorList>
            <person name="Meyer J.M."/>
            <person name="Markov G.V."/>
            <person name="Baskaran P."/>
            <person name="Herrmann M."/>
            <person name="Sommer R.J."/>
            <person name="Roedelsperger C."/>
        </authorList>
    </citation>
    <scope>NUCLEOTIDE SEQUENCE [LARGE SCALE GENOMIC DNA]</scope>
    <source>
        <strain evidence="6">OB123</strain>
        <tissue evidence="6">Whole animal</tissue>
    </source>
</reference>
<gene>
    <name evidence="6" type="ORF">AMK59_984</name>
</gene>
<dbReference type="InterPro" id="IPR009072">
    <property type="entry name" value="Histone-fold"/>
</dbReference>
<proteinExistence type="inferred from homology"/>
<dbReference type="PANTHER" id="PTHR22980:SF0">
    <property type="entry name" value="CENTROMERE PROTEIN S"/>
    <property type="match status" value="1"/>
</dbReference>
<evidence type="ECO:0000256" key="3">
    <source>
        <dbReference type="ARBA" id="ARBA00022763"/>
    </source>
</evidence>
<dbReference type="GO" id="GO:0006281">
    <property type="term" value="P:DNA repair"/>
    <property type="evidence" value="ECO:0007669"/>
    <property type="project" value="UniProtKB-KW"/>
</dbReference>
<dbReference type="OrthoDB" id="1872155at2759"/>
<dbReference type="CDD" id="cd22919">
    <property type="entry name" value="HFD_CENP-S"/>
    <property type="match status" value="1"/>
</dbReference>
<dbReference type="GO" id="GO:0046982">
    <property type="term" value="F:protein heterodimerization activity"/>
    <property type="evidence" value="ECO:0007669"/>
    <property type="project" value="InterPro"/>
</dbReference>
<evidence type="ECO:0000313" key="7">
    <source>
        <dbReference type="Proteomes" id="UP000051574"/>
    </source>
</evidence>
<comment type="caution">
    <text evidence="6">The sequence shown here is derived from an EMBL/GenBank/DDBJ whole genome shotgun (WGS) entry which is preliminary data.</text>
</comment>
<keyword evidence="5" id="KW-0234">DNA repair</keyword>
<protein>
    <recommendedName>
        <fullName evidence="2">Centromere protein S</fullName>
    </recommendedName>
</protein>
<evidence type="ECO:0000256" key="4">
    <source>
        <dbReference type="ARBA" id="ARBA00023125"/>
    </source>
</evidence>
<dbReference type="GO" id="GO:0031297">
    <property type="term" value="P:replication fork processing"/>
    <property type="evidence" value="ECO:0007669"/>
    <property type="project" value="TreeGrafter"/>
</dbReference>
<dbReference type="GO" id="GO:0003682">
    <property type="term" value="F:chromatin binding"/>
    <property type="evidence" value="ECO:0007669"/>
    <property type="project" value="TreeGrafter"/>
</dbReference>
<dbReference type="Pfam" id="PF15630">
    <property type="entry name" value="CENP-S"/>
    <property type="match status" value="1"/>
</dbReference>
<evidence type="ECO:0000256" key="5">
    <source>
        <dbReference type="ARBA" id="ARBA00023204"/>
    </source>
</evidence>
<evidence type="ECO:0000313" key="6">
    <source>
        <dbReference type="EMBL" id="KRT85755.1"/>
    </source>
</evidence>
<dbReference type="Proteomes" id="UP000051574">
    <property type="component" value="Unassembled WGS sequence"/>
</dbReference>
<accession>A0A0T6BEY4</accession>
<dbReference type="SUPFAM" id="SSF47113">
    <property type="entry name" value="Histone-fold"/>
    <property type="match status" value="1"/>
</dbReference>
<dbReference type="AlphaFoldDB" id="A0A0T6BEY4"/>
<keyword evidence="3" id="KW-0227">DNA damage</keyword>
<comment type="similarity">
    <text evidence="1">Belongs to the TAF9 family. CENP-S/MHF1 subfamily.</text>
</comment>
<dbReference type="InterPro" id="IPR029003">
    <property type="entry name" value="CENP-S/Mhf1"/>
</dbReference>
<keyword evidence="7" id="KW-1185">Reference proteome</keyword>
<dbReference type="GO" id="GO:0000712">
    <property type="term" value="P:resolution of meiotic recombination intermediates"/>
    <property type="evidence" value="ECO:0007669"/>
    <property type="project" value="TreeGrafter"/>
</dbReference>
<sequence length="114" mass="12952">MQAEKKLKSGVCLDVREICKDVGKEFEVELDQSASDLIAEMVWKKILLYGADLEAFSKHAKRSMITSEDVKLLCRRNTSLMKFVEKECPSVSIKNEASTVNKRKRKASAIRIDD</sequence>
<dbReference type="GO" id="GO:0071821">
    <property type="term" value="C:FANCM-MHF complex"/>
    <property type="evidence" value="ECO:0007669"/>
    <property type="project" value="InterPro"/>
</dbReference>
<keyword evidence="4" id="KW-0238">DNA-binding</keyword>
<name>A0A0T6BEY4_9SCAR</name>
<dbReference type="EMBL" id="LJIG01001185">
    <property type="protein sequence ID" value="KRT85755.1"/>
    <property type="molecule type" value="Genomic_DNA"/>
</dbReference>
<evidence type="ECO:0000256" key="2">
    <source>
        <dbReference type="ARBA" id="ARBA00016400"/>
    </source>
</evidence>
<dbReference type="GO" id="GO:0003677">
    <property type="term" value="F:DNA binding"/>
    <property type="evidence" value="ECO:0007669"/>
    <property type="project" value="UniProtKB-KW"/>
</dbReference>